<dbReference type="Proteomes" id="UP001174909">
    <property type="component" value="Unassembled WGS sequence"/>
</dbReference>
<feature type="compositionally biased region" description="Basic and acidic residues" evidence="1">
    <location>
        <begin position="70"/>
        <end position="81"/>
    </location>
</feature>
<accession>A0AA35T0A1</accession>
<feature type="compositionally biased region" description="Low complexity" evidence="1">
    <location>
        <begin position="197"/>
        <end position="206"/>
    </location>
</feature>
<feature type="compositionally biased region" description="Low complexity" evidence="1">
    <location>
        <begin position="146"/>
        <end position="168"/>
    </location>
</feature>
<name>A0AA35T0A1_GEOBA</name>
<feature type="compositionally biased region" description="Basic residues" evidence="1">
    <location>
        <begin position="1"/>
        <end position="14"/>
    </location>
</feature>
<protein>
    <submittedName>
        <fullName evidence="2">Uncharacterized protein</fullName>
    </submittedName>
</protein>
<evidence type="ECO:0000313" key="3">
    <source>
        <dbReference type="Proteomes" id="UP001174909"/>
    </source>
</evidence>
<evidence type="ECO:0000313" key="2">
    <source>
        <dbReference type="EMBL" id="CAI8038869.1"/>
    </source>
</evidence>
<keyword evidence="3" id="KW-1185">Reference proteome</keyword>
<comment type="caution">
    <text evidence="2">The sequence shown here is derived from an EMBL/GenBank/DDBJ whole genome shotgun (WGS) entry which is preliminary data.</text>
</comment>
<dbReference type="AlphaFoldDB" id="A0AA35T0A1"/>
<dbReference type="EMBL" id="CASHTH010003016">
    <property type="protein sequence ID" value="CAI8038869.1"/>
    <property type="molecule type" value="Genomic_DNA"/>
</dbReference>
<reference evidence="2" key="1">
    <citation type="submission" date="2023-03" db="EMBL/GenBank/DDBJ databases">
        <authorList>
            <person name="Steffen K."/>
            <person name="Cardenas P."/>
        </authorList>
    </citation>
    <scope>NUCLEOTIDE SEQUENCE</scope>
</reference>
<feature type="compositionally biased region" description="Basic and acidic residues" evidence="1">
    <location>
        <begin position="101"/>
        <end position="114"/>
    </location>
</feature>
<feature type="region of interest" description="Disordered" evidence="1">
    <location>
        <begin position="1"/>
        <end position="239"/>
    </location>
</feature>
<proteinExistence type="predicted"/>
<organism evidence="2 3">
    <name type="scientific">Geodia barretti</name>
    <name type="common">Barrett's horny sponge</name>
    <dbReference type="NCBI Taxonomy" id="519541"/>
    <lineage>
        <taxon>Eukaryota</taxon>
        <taxon>Metazoa</taxon>
        <taxon>Porifera</taxon>
        <taxon>Demospongiae</taxon>
        <taxon>Heteroscleromorpha</taxon>
        <taxon>Tetractinellida</taxon>
        <taxon>Astrophorina</taxon>
        <taxon>Geodiidae</taxon>
        <taxon>Geodia</taxon>
    </lineage>
</organism>
<evidence type="ECO:0000256" key="1">
    <source>
        <dbReference type="SAM" id="MobiDB-lite"/>
    </source>
</evidence>
<sequence>MGKHKKHHKKRSSHGHSAPGRKERERHHKKHKKHKERKRHDQDTFGGLKTTSRVEFGAKLCPTGGGEGASHGERGEEERKSYGGKGLGKRATLELGGRGSQRGDRPQLGQKEHPLSLSYTSHHPPPSHPPSSHTSNSHHPPPSHPPSSHTSTSHHVPSSHTASSSLPLGPKLSDKYHQHKKRMVEDKEPDSRPTPSLPHSLQSSSSVEATPSLPHPLPTSHTAPSEPHKHHKKKKKKEAFEIALGRCNLSRSWA</sequence>
<gene>
    <name evidence="2" type="ORF">GBAR_LOCUS21659</name>
</gene>
<feature type="compositionally biased region" description="Basic residues" evidence="1">
    <location>
        <begin position="228"/>
        <end position="237"/>
    </location>
</feature>
<feature type="compositionally biased region" description="Basic residues" evidence="1">
    <location>
        <begin position="24"/>
        <end position="38"/>
    </location>
</feature>